<reference evidence="1" key="1">
    <citation type="submission" date="2021-01" db="EMBL/GenBank/DDBJ databases">
        <authorList>
            <consortium name="Genoscope - CEA"/>
            <person name="William W."/>
        </authorList>
    </citation>
    <scope>NUCLEOTIDE SEQUENCE</scope>
</reference>
<evidence type="ECO:0000313" key="2">
    <source>
        <dbReference type="Proteomes" id="UP000683925"/>
    </source>
</evidence>
<name>A0A8S1XC13_PAROT</name>
<sequence>MLDSDLDEQDKSFLNFNEDLRDIIKPIQLDVQDQIDEKKKNDDQDQDQEEELKKLIWLDEEQHLYCSQCQRRIAEKTRLSHFTSVEHLKIMTKKIQNEKPQLWNYEQAVKFENTIKKRDFKQMWQEIKKYFSDQLLKSQITQDCKQNQQQALLKELSNFFYYLLMNDVRVINTFIIIYHYNCQSKQFEFNMPPKFMRYQYITY</sequence>
<dbReference type="Proteomes" id="UP000683925">
    <property type="component" value="Unassembled WGS sequence"/>
</dbReference>
<dbReference type="EMBL" id="CAJJDP010000117">
    <property type="protein sequence ID" value="CAD8198806.1"/>
    <property type="molecule type" value="Genomic_DNA"/>
</dbReference>
<evidence type="ECO:0000313" key="1">
    <source>
        <dbReference type="EMBL" id="CAD8198806.1"/>
    </source>
</evidence>
<gene>
    <name evidence="1" type="ORF">POCTA_138.1.T1170199</name>
</gene>
<proteinExistence type="predicted"/>
<accession>A0A8S1XC13</accession>
<comment type="caution">
    <text evidence="1">The sequence shown here is derived from an EMBL/GenBank/DDBJ whole genome shotgun (WGS) entry which is preliminary data.</text>
</comment>
<organism evidence="1 2">
    <name type="scientific">Paramecium octaurelia</name>
    <dbReference type="NCBI Taxonomy" id="43137"/>
    <lineage>
        <taxon>Eukaryota</taxon>
        <taxon>Sar</taxon>
        <taxon>Alveolata</taxon>
        <taxon>Ciliophora</taxon>
        <taxon>Intramacronucleata</taxon>
        <taxon>Oligohymenophorea</taxon>
        <taxon>Peniculida</taxon>
        <taxon>Parameciidae</taxon>
        <taxon>Paramecium</taxon>
    </lineage>
</organism>
<dbReference type="AlphaFoldDB" id="A0A8S1XC13"/>
<protein>
    <submittedName>
        <fullName evidence="1">Uncharacterized protein</fullName>
    </submittedName>
</protein>
<keyword evidence="2" id="KW-1185">Reference proteome</keyword>